<dbReference type="Gene3D" id="2.60.120.430">
    <property type="entry name" value="Galactose-binding lectin"/>
    <property type="match status" value="1"/>
</dbReference>
<accession>A0A6H1ZFC3</accession>
<sequence>MSTTLDLMEYANDAAAQAAYVTNGGVSANIKVLVVGGGGGGGGYSGGGGGGGSVEYNASFAVTAKEYAVTVGEGGTFNISGGADGTNGNNSVFDSITAYGGGLGALGGGDNTRAAVSGGSGGGGGSSSNTAGAAAGSGSNVFAGGNSSGASGNYVSGGGGGAGAVGQNTANDTTVANGGIGVPSNIYDGSNIYYGGGGGGGSYNHPSYGGAGGAGGGGHGGEGTAGTGGTNGTANTGGGGGGGGSTSTGFTGGSGIVIIRYTTTDFIATGGDITVDGSETVHTFLSSGTFTIIAPLQSYSESTIKEQGSYSLKGIGAITTSLNKTLTRTIGSPIDLSAQDMVSFKMRSSRTGANIKIGIHDVGGTTTEVTPTIAVADTWQTINMSLYAVASANKDAIDSIIITIVNADASNTFYIDDMLGENIAIVTTAYSVELRNKSFQFKQYLTPFVNKIQWEWNRLGGCGRCQIEITKGYRDIIFSARDDIQIRVKDGSTTKLVYRGYLANITPMLKVGQTITLDVRGYFDILKKIVVHNAGDTLSYAAKTVAFMADDIADTFIVPNTPITIAGALTAGAFEADAMDFLCTVDEALRTLAELQGDIEYGVNENLVLFWETESTTINNKFFVGNNVAVLERKVNWDSLVNKIYLIGGEVAGVKYKKTAENTDSQAEYYLVEEILNNSSITTNSVSAQYMSSILSERAQPKFSFKAQIKNTALRIEDTVPLGQVTFYDASYDNVSLGDLIGSIIGETADGGSDITIGETGDGGSDVTVGRSFSDQIDRISYKLSDTPGRFNIEVQLGDTTLETAAKIKQLELKLNSLQATG</sequence>
<dbReference type="InterPro" id="IPR008979">
    <property type="entry name" value="Galactose-bd-like_sf"/>
</dbReference>
<dbReference type="Pfam" id="PF21722">
    <property type="entry name" value="Gly_rich_2"/>
    <property type="match status" value="1"/>
</dbReference>
<evidence type="ECO:0000313" key="4">
    <source>
        <dbReference type="EMBL" id="QJH95266.1"/>
    </source>
</evidence>
<organism evidence="3">
    <name type="scientific">viral metagenome</name>
    <dbReference type="NCBI Taxonomy" id="1070528"/>
    <lineage>
        <taxon>unclassified sequences</taxon>
        <taxon>metagenomes</taxon>
        <taxon>organismal metagenomes</taxon>
    </lineage>
</organism>
<proteinExistence type="predicted"/>
<dbReference type="SUPFAM" id="SSF49785">
    <property type="entry name" value="Galactose-binding domain-like"/>
    <property type="match status" value="1"/>
</dbReference>
<feature type="domain" description="Glycine-rich" evidence="2">
    <location>
        <begin position="28"/>
        <end position="261"/>
    </location>
</feature>
<dbReference type="AlphaFoldDB" id="A0A6H1ZFC3"/>
<dbReference type="InterPro" id="IPR049304">
    <property type="entry name" value="Gly_rich_dom"/>
</dbReference>
<reference evidence="3" key="1">
    <citation type="submission" date="2020-03" db="EMBL/GenBank/DDBJ databases">
        <title>The deep terrestrial virosphere.</title>
        <authorList>
            <person name="Holmfeldt K."/>
            <person name="Nilsson E."/>
            <person name="Simone D."/>
            <person name="Lopez-Fernandez M."/>
            <person name="Wu X."/>
            <person name="de Brujin I."/>
            <person name="Lundin D."/>
            <person name="Andersson A."/>
            <person name="Bertilsson S."/>
            <person name="Dopson M."/>
        </authorList>
    </citation>
    <scope>NUCLEOTIDE SEQUENCE</scope>
    <source>
        <strain evidence="3">TM448A00287</strain>
        <strain evidence="4">TM448B00362</strain>
    </source>
</reference>
<feature type="region of interest" description="Disordered" evidence="1">
    <location>
        <begin position="214"/>
        <end position="246"/>
    </location>
</feature>
<dbReference type="EMBL" id="MT143999">
    <property type="protein sequence ID" value="QJA45890.1"/>
    <property type="molecule type" value="Genomic_DNA"/>
</dbReference>
<evidence type="ECO:0000256" key="1">
    <source>
        <dbReference type="SAM" id="MobiDB-lite"/>
    </source>
</evidence>
<gene>
    <name evidence="3" type="ORF">TM448A00287_0012</name>
    <name evidence="4" type="ORF">TM448B00362_0012</name>
</gene>
<dbReference type="EMBL" id="MT144616">
    <property type="protein sequence ID" value="QJH95266.1"/>
    <property type="molecule type" value="Genomic_DNA"/>
</dbReference>
<protein>
    <recommendedName>
        <fullName evidence="2">Glycine-rich domain-containing protein</fullName>
    </recommendedName>
</protein>
<name>A0A6H1ZFC3_9ZZZZ</name>
<evidence type="ECO:0000259" key="2">
    <source>
        <dbReference type="Pfam" id="PF21722"/>
    </source>
</evidence>
<evidence type="ECO:0000313" key="3">
    <source>
        <dbReference type="EMBL" id="QJA45890.1"/>
    </source>
</evidence>